<dbReference type="Pfam" id="PF09814">
    <property type="entry name" value="HECT_2"/>
    <property type="match status" value="1"/>
</dbReference>
<feature type="signal peptide" evidence="1">
    <location>
        <begin position="1"/>
        <end position="26"/>
    </location>
</feature>
<keyword evidence="1" id="KW-0732">Signal</keyword>
<reference evidence="3" key="1">
    <citation type="submission" date="2020-01" db="EMBL/GenBank/DDBJ databases">
        <authorList>
            <consortium name="DOE Joint Genome Institute"/>
            <person name="Haridas S."/>
            <person name="Albert R."/>
            <person name="Binder M."/>
            <person name="Bloem J."/>
            <person name="Labutti K."/>
            <person name="Salamov A."/>
            <person name="Andreopoulos B."/>
            <person name="Baker S.E."/>
            <person name="Barry K."/>
            <person name="Bills G."/>
            <person name="Bluhm B.H."/>
            <person name="Cannon C."/>
            <person name="Castanera R."/>
            <person name="Culley D.E."/>
            <person name="Daum C."/>
            <person name="Ezra D."/>
            <person name="Gonzalez J.B."/>
            <person name="Henrissat B."/>
            <person name="Kuo A."/>
            <person name="Liang C."/>
            <person name="Lipzen A."/>
            <person name="Lutzoni F."/>
            <person name="Magnuson J."/>
            <person name="Mondo S."/>
            <person name="Nolan M."/>
            <person name="Ohm R."/>
            <person name="Pangilinan J."/>
            <person name="Park H.-J."/>
            <person name="Ramirez L."/>
            <person name="Alfaro M."/>
            <person name="Sun H."/>
            <person name="Tritt A."/>
            <person name="Yoshinaga Y."/>
            <person name="Zwiers L.-H."/>
            <person name="Turgeon B.G."/>
            <person name="Goodwin S.B."/>
            <person name="Spatafora J.W."/>
            <person name="Crous P.W."/>
            <person name="Grigoriev I.V."/>
        </authorList>
    </citation>
    <scope>NUCLEOTIDE SEQUENCE</scope>
    <source>
        <strain evidence="3">CBS 342.82</strain>
    </source>
</reference>
<organism evidence="3">
    <name type="scientific">Dissoconium aciculare CBS 342.82</name>
    <dbReference type="NCBI Taxonomy" id="1314786"/>
    <lineage>
        <taxon>Eukaryota</taxon>
        <taxon>Fungi</taxon>
        <taxon>Dikarya</taxon>
        <taxon>Ascomycota</taxon>
        <taxon>Pezizomycotina</taxon>
        <taxon>Dothideomycetes</taxon>
        <taxon>Dothideomycetidae</taxon>
        <taxon>Mycosphaerellales</taxon>
        <taxon>Dissoconiaceae</taxon>
        <taxon>Dissoconium</taxon>
    </lineage>
</organism>
<evidence type="ECO:0000313" key="3">
    <source>
        <dbReference type="RefSeq" id="XP_033462788.1"/>
    </source>
</evidence>
<protein>
    <submittedName>
        <fullName evidence="3">Uncharacterized protein</fullName>
    </submittedName>
</protein>
<name>A0A6J3MFU0_9PEZI</name>
<feature type="chain" id="PRO_5026979134" evidence="1">
    <location>
        <begin position="27"/>
        <end position="224"/>
    </location>
</feature>
<evidence type="ECO:0000256" key="1">
    <source>
        <dbReference type="SAM" id="SignalP"/>
    </source>
</evidence>
<dbReference type="AlphaFoldDB" id="A0A6J3MFU0"/>
<evidence type="ECO:0000313" key="2">
    <source>
        <dbReference type="Proteomes" id="UP000504637"/>
    </source>
</evidence>
<sequence length="224" mass="24740">MTRNPNSSFQRSFLLHLFCFVITTSAVLTFVQKVDEPIVEGSNGGSALECTECRALIGSIDLSSDGHKLRKSRLALSLSPEQPPVFFQSELWLTSQLLNSISTQGVRKFTVVSGTSPSSTSRASSHVPNPLNIWIFTPDLKIASTASPFKTPLRVAKILWKDSEAVFSGTDEGRLDRKALSQGHIEIPEDEMSELRACLEGSARLLPEGGREFRGWRVALMERF</sequence>
<dbReference type="GeneID" id="54361647"/>
<gene>
    <name evidence="3" type="ORF">K489DRAFT_376136</name>
</gene>
<reference evidence="3" key="3">
    <citation type="submission" date="2025-08" db="UniProtKB">
        <authorList>
            <consortium name="RefSeq"/>
        </authorList>
    </citation>
    <scope>IDENTIFICATION</scope>
    <source>
        <strain evidence="3">CBS 342.82</strain>
    </source>
</reference>
<dbReference type="InterPro" id="IPR019193">
    <property type="entry name" value="UBQ-conj_enz_E2-bd_prot"/>
</dbReference>
<dbReference type="RefSeq" id="XP_033462788.1">
    <property type="nucleotide sequence ID" value="XM_033603847.1"/>
</dbReference>
<proteinExistence type="predicted"/>
<reference evidence="3" key="2">
    <citation type="submission" date="2020-04" db="EMBL/GenBank/DDBJ databases">
        <authorList>
            <consortium name="NCBI Genome Project"/>
        </authorList>
    </citation>
    <scope>NUCLEOTIDE SEQUENCE</scope>
    <source>
        <strain evidence="3">CBS 342.82</strain>
    </source>
</reference>
<accession>A0A6J3MFU0</accession>
<keyword evidence="2" id="KW-1185">Reference proteome</keyword>
<dbReference type="Proteomes" id="UP000504637">
    <property type="component" value="Unplaced"/>
</dbReference>